<proteinExistence type="predicted"/>
<organism evidence="1 2">
    <name type="scientific">Trichinella nelsoni</name>
    <dbReference type="NCBI Taxonomy" id="6336"/>
    <lineage>
        <taxon>Eukaryota</taxon>
        <taxon>Metazoa</taxon>
        <taxon>Ecdysozoa</taxon>
        <taxon>Nematoda</taxon>
        <taxon>Enoplea</taxon>
        <taxon>Dorylaimia</taxon>
        <taxon>Trichinellida</taxon>
        <taxon>Trichinellidae</taxon>
        <taxon>Trichinella</taxon>
    </lineage>
</organism>
<evidence type="ECO:0000313" key="2">
    <source>
        <dbReference type="Proteomes" id="UP000054630"/>
    </source>
</evidence>
<sequence length="66" mass="7639">MKLMIGVKFQVKSFLLSQSKQKIEWHQLSERHFTRKPTRLAFIFMDIVSLLCKFSSPKLVASLAVA</sequence>
<comment type="caution">
    <text evidence="1">The sequence shown here is derived from an EMBL/GenBank/DDBJ whole genome shotgun (WGS) entry which is preliminary data.</text>
</comment>
<reference evidence="1 2" key="1">
    <citation type="submission" date="2015-01" db="EMBL/GenBank/DDBJ databases">
        <title>Evolution of Trichinella species and genotypes.</title>
        <authorList>
            <person name="Korhonen P.K."/>
            <person name="Edoardo P."/>
            <person name="Giuseppe L.R."/>
            <person name="Gasser R.B."/>
        </authorList>
    </citation>
    <scope>NUCLEOTIDE SEQUENCE [LARGE SCALE GENOMIC DNA]</scope>
    <source>
        <strain evidence="1">ISS37</strain>
    </source>
</reference>
<gene>
    <name evidence="1" type="ORF">T07_5500</name>
</gene>
<evidence type="ECO:0000313" key="1">
    <source>
        <dbReference type="EMBL" id="KRX15724.1"/>
    </source>
</evidence>
<dbReference type="EMBL" id="JYDL01000124">
    <property type="protein sequence ID" value="KRX15724.1"/>
    <property type="molecule type" value="Genomic_DNA"/>
</dbReference>
<name>A0A0V0RMN3_9BILA</name>
<keyword evidence="2" id="KW-1185">Reference proteome</keyword>
<protein>
    <submittedName>
        <fullName evidence="1">Uncharacterized protein</fullName>
    </submittedName>
</protein>
<dbReference type="Proteomes" id="UP000054630">
    <property type="component" value="Unassembled WGS sequence"/>
</dbReference>
<accession>A0A0V0RMN3</accession>
<dbReference type="AlphaFoldDB" id="A0A0V0RMN3"/>